<organism evidence="3 4">
    <name type="scientific">Metschnikowia bicuspidata var. bicuspidata NRRL YB-4993</name>
    <dbReference type="NCBI Taxonomy" id="869754"/>
    <lineage>
        <taxon>Eukaryota</taxon>
        <taxon>Fungi</taxon>
        <taxon>Dikarya</taxon>
        <taxon>Ascomycota</taxon>
        <taxon>Saccharomycotina</taxon>
        <taxon>Pichiomycetes</taxon>
        <taxon>Metschnikowiaceae</taxon>
        <taxon>Metschnikowia</taxon>
    </lineage>
</organism>
<dbReference type="AlphaFoldDB" id="A0A1A0HIW3"/>
<reference evidence="3 4" key="1">
    <citation type="submission" date="2016-05" db="EMBL/GenBank/DDBJ databases">
        <title>Comparative genomics of biotechnologically important yeasts.</title>
        <authorList>
            <consortium name="DOE Joint Genome Institute"/>
            <person name="Riley R."/>
            <person name="Haridas S."/>
            <person name="Wolfe K.H."/>
            <person name="Lopes M.R."/>
            <person name="Hittinger C.T."/>
            <person name="Goker M."/>
            <person name="Salamov A."/>
            <person name="Wisecaver J."/>
            <person name="Long T.M."/>
            <person name="Aerts A.L."/>
            <person name="Barry K."/>
            <person name="Choi C."/>
            <person name="Clum A."/>
            <person name="Coughlan A.Y."/>
            <person name="Deshpande S."/>
            <person name="Douglass A.P."/>
            <person name="Hanson S.J."/>
            <person name="Klenk H.-P."/>
            <person name="LaButti K."/>
            <person name="Lapidus A."/>
            <person name="Lindquist E."/>
            <person name="Lipzen A."/>
            <person name="Meier-kolthoff J.P."/>
            <person name="Ohm R.A."/>
            <person name="Otillar R.P."/>
            <person name="Pangilinan J."/>
            <person name="Peng Y."/>
            <person name="Rokas A."/>
            <person name="Rosa C.A."/>
            <person name="Scheuner C."/>
            <person name="Sibirny A.A."/>
            <person name="Slot J.C."/>
            <person name="Stielow J.B."/>
            <person name="Sun H."/>
            <person name="Kurtzman C.P."/>
            <person name="Blackwell M."/>
            <person name="Grigoriev I.V."/>
            <person name="Jeffries T.W."/>
        </authorList>
    </citation>
    <scope>NUCLEOTIDE SEQUENCE [LARGE SCALE GENOMIC DNA]</scope>
    <source>
        <strain evidence="3 4">NRRL YB-4993</strain>
    </source>
</reference>
<evidence type="ECO:0000313" key="4">
    <source>
        <dbReference type="Proteomes" id="UP000092555"/>
    </source>
</evidence>
<dbReference type="OrthoDB" id="4092598at2759"/>
<feature type="coiled-coil region" evidence="1">
    <location>
        <begin position="130"/>
        <end position="157"/>
    </location>
</feature>
<dbReference type="Proteomes" id="UP000092555">
    <property type="component" value="Unassembled WGS sequence"/>
</dbReference>
<dbReference type="RefSeq" id="XP_018714259.1">
    <property type="nucleotide sequence ID" value="XM_018855572.1"/>
</dbReference>
<sequence>MRQWHSSPTRDLTSYEQIEQRQRTRADMLYQPMLSPTKNASQTSQKHKLREKMRQMRDDLREERKELSREKTVHDEDVRARLKLLQEQAELLEIDLDLLLQEEIETCEETSGKNNGTQITCRALAPSVAVSENTRHLSEFEEELEDLLAAEEMELEARFGDLQL</sequence>
<proteinExistence type="predicted"/>
<feature type="compositionally biased region" description="Polar residues" evidence="2">
    <location>
        <begin position="34"/>
        <end position="44"/>
    </location>
</feature>
<accession>A0A1A0HIW3</accession>
<gene>
    <name evidence="3" type="ORF">METBIDRAFT_30181</name>
</gene>
<comment type="caution">
    <text evidence="3">The sequence shown here is derived from an EMBL/GenBank/DDBJ whole genome shotgun (WGS) entry which is preliminary data.</text>
</comment>
<keyword evidence="1" id="KW-0175">Coiled coil</keyword>
<feature type="compositionally biased region" description="Basic and acidic residues" evidence="2">
    <location>
        <begin position="52"/>
        <end position="73"/>
    </location>
</feature>
<name>A0A1A0HIW3_9ASCO</name>
<keyword evidence="4" id="KW-1185">Reference proteome</keyword>
<evidence type="ECO:0000256" key="1">
    <source>
        <dbReference type="SAM" id="Coils"/>
    </source>
</evidence>
<protein>
    <submittedName>
        <fullName evidence="3">Uncharacterized protein</fullName>
    </submittedName>
</protein>
<feature type="compositionally biased region" description="Polar residues" evidence="2">
    <location>
        <begin position="1"/>
        <end position="17"/>
    </location>
</feature>
<dbReference type="GeneID" id="30028548"/>
<dbReference type="EMBL" id="LXTC01000001">
    <property type="protein sequence ID" value="OBA23778.1"/>
    <property type="molecule type" value="Genomic_DNA"/>
</dbReference>
<feature type="region of interest" description="Disordered" evidence="2">
    <location>
        <begin position="1"/>
        <end position="73"/>
    </location>
</feature>
<evidence type="ECO:0000313" key="3">
    <source>
        <dbReference type="EMBL" id="OBA23778.1"/>
    </source>
</evidence>
<evidence type="ECO:0000256" key="2">
    <source>
        <dbReference type="SAM" id="MobiDB-lite"/>
    </source>
</evidence>